<accession>A0A167KEZ1</accession>
<dbReference type="InterPro" id="IPR014922">
    <property type="entry name" value="YdhG-like"/>
</dbReference>
<feature type="domain" description="YdhG-like" evidence="1">
    <location>
        <begin position="16"/>
        <end position="110"/>
    </location>
</feature>
<dbReference type="Gene3D" id="3.90.1150.200">
    <property type="match status" value="1"/>
</dbReference>
<protein>
    <submittedName>
        <fullName evidence="2">2-dehydro-3-deoxyphosphooctonate aldolase</fullName>
    </submittedName>
</protein>
<dbReference type="AlphaFoldDB" id="A0A167KEZ1"/>
<dbReference type="OrthoDB" id="670608at2"/>
<keyword evidence="3" id="KW-1185">Reference proteome</keyword>
<dbReference type="Proteomes" id="UP000077013">
    <property type="component" value="Unassembled WGS sequence"/>
</dbReference>
<dbReference type="STRING" id="1763537.ULVI_00330"/>
<proteinExistence type="predicted"/>
<dbReference type="SUPFAM" id="SSF159888">
    <property type="entry name" value="YdhG-like"/>
    <property type="match status" value="1"/>
</dbReference>
<organism evidence="2 3">
    <name type="scientific">Cochleicola gelatinilyticus</name>
    <dbReference type="NCBI Taxonomy" id="1763537"/>
    <lineage>
        <taxon>Bacteria</taxon>
        <taxon>Pseudomonadati</taxon>
        <taxon>Bacteroidota</taxon>
        <taxon>Flavobacteriia</taxon>
        <taxon>Flavobacteriales</taxon>
        <taxon>Flavobacteriaceae</taxon>
        <taxon>Cochleicola</taxon>
    </lineage>
</organism>
<evidence type="ECO:0000259" key="1">
    <source>
        <dbReference type="Pfam" id="PF08818"/>
    </source>
</evidence>
<dbReference type="EMBL" id="LRXL01000001">
    <property type="protein sequence ID" value="OAB81820.1"/>
    <property type="molecule type" value="Genomic_DNA"/>
</dbReference>
<evidence type="ECO:0000313" key="2">
    <source>
        <dbReference type="EMBL" id="OAB81820.1"/>
    </source>
</evidence>
<reference evidence="2 3" key="1">
    <citation type="submission" date="2016-02" db="EMBL/GenBank/DDBJ databases">
        <title>Ulvibacter sp. LPB0005, isolated from Thais luteostoma.</title>
        <authorList>
            <person name="Shin S.-K."/>
            <person name="Yi H."/>
        </authorList>
    </citation>
    <scope>NUCLEOTIDE SEQUENCE [LARGE SCALE GENOMIC DNA]</scope>
    <source>
        <strain evidence="2 3">LPB0005</strain>
    </source>
</reference>
<sequence length="120" mass="14378">MNPAENSILEKPEPFRSILLHIKAVIEDTIPEAQLVYKWRMPCFYLHGKQMFCYLHQSKDYVDLGFWNAAHFTKHTKHLVSENRKRIKSLRYKTLQEIDETILREVLTEAYSVKDKKFYS</sequence>
<dbReference type="Pfam" id="PF08818">
    <property type="entry name" value="DUF1801"/>
    <property type="match status" value="1"/>
</dbReference>
<gene>
    <name evidence="2" type="ORF">ULVI_00330</name>
</gene>
<evidence type="ECO:0000313" key="3">
    <source>
        <dbReference type="Proteomes" id="UP000077013"/>
    </source>
</evidence>
<dbReference type="RefSeq" id="WP_068588173.1">
    <property type="nucleotide sequence ID" value="NZ_LRXL01000001.1"/>
</dbReference>
<name>A0A167KEZ1_9FLAO</name>
<comment type="caution">
    <text evidence="2">The sequence shown here is derived from an EMBL/GenBank/DDBJ whole genome shotgun (WGS) entry which is preliminary data.</text>
</comment>